<dbReference type="AlphaFoldDB" id="A0A060ZG43"/>
<gene>
    <name evidence="3" type="ORF">GSONMT00031241001</name>
</gene>
<dbReference type="InterPro" id="IPR000980">
    <property type="entry name" value="SH2"/>
</dbReference>
<accession>A0A060ZG43</accession>
<dbReference type="PROSITE" id="PS50001">
    <property type="entry name" value="SH2"/>
    <property type="match status" value="1"/>
</dbReference>
<dbReference type="Proteomes" id="UP000193380">
    <property type="component" value="Unassembled WGS sequence"/>
</dbReference>
<reference evidence="3" key="2">
    <citation type="submission" date="2014-03" db="EMBL/GenBank/DDBJ databases">
        <authorList>
            <person name="Genoscope - CEA"/>
        </authorList>
    </citation>
    <scope>NUCLEOTIDE SEQUENCE</scope>
</reference>
<dbReference type="Gene3D" id="3.30.505.10">
    <property type="entry name" value="SH2 domain"/>
    <property type="match status" value="1"/>
</dbReference>
<evidence type="ECO:0000256" key="1">
    <source>
        <dbReference type="PROSITE-ProRule" id="PRU00191"/>
    </source>
</evidence>
<dbReference type="InterPro" id="IPR036860">
    <property type="entry name" value="SH2_dom_sf"/>
</dbReference>
<dbReference type="EMBL" id="FR954012">
    <property type="protein sequence ID" value="CDR00155.1"/>
    <property type="molecule type" value="Genomic_DNA"/>
</dbReference>
<protein>
    <recommendedName>
        <fullName evidence="2">SH2 domain-containing protein</fullName>
    </recommendedName>
</protein>
<dbReference type="SUPFAM" id="SSF55550">
    <property type="entry name" value="SH2 domain"/>
    <property type="match status" value="1"/>
</dbReference>
<name>A0A060ZG43_ONCMY</name>
<dbReference type="STRING" id="8022.A0A060ZG43"/>
<reference evidence="3" key="1">
    <citation type="journal article" date="2014" name="Nat. Commun.">
        <title>The rainbow trout genome provides novel insights into evolution after whole-genome duplication in vertebrates.</title>
        <authorList>
            <person name="Berthelot C."/>
            <person name="Brunet F."/>
            <person name="Chalopin D."/>
            <person name="Juanchich A."/>
            <person name="Bernard M."/>
            <person name="Noel B."/>
            <person name="Bento P."/>
            <person name="Da Silva C."/>
            <person name="Labadie K."/>
            <person name="Alberti A."/>
            <person name="Aury J.M."/>
            <person name="Louis A."/>
            <person name="Dehais P."/>
            <person name="Bardou P."/>
            <person name="Montfort J."/>
            <person name="Klopp C."/>
            <person name="Cabau C."/>
            <person name="Gaspin C."/>
            <person name="Thorgaard G.H."/>
            <person name="Boussaha M."/>
            <person name="Quillet E."/>
            <person name="Guyomard R."/>
            <person name="Galiana D."/>
            <person name="Bobe J."/>
            <person name="Volff J.N."/>
            <person name="Genet C."/>
            <person name="Wincker P."/>
            <person name="Jaillon O."/>
            <person name="Roest Crollius H."/>
            <person name="Guiguen Y."/>
        </authorList>
    </citation>
    <scope>NUCLEOTIDE SEQUENCE [LARGE SCALE GENOMIC DNA]</scope>
</reference>
<feature type="domain" description="SH2" evidence="2">
    <location>
        <begin position="14"/>
        <end position="97"/>
    </location>
</feature>
<dbReference type="PaxDb" id="8022-A0A060ZG43"/>
<sequence>MSVLDRLRHTHPVWLLLTLSDTEATHILLQQPPGVFLVRKSSSLQRKVLSLRVSDDDASGGAGVCDFPVRESQYSECHNGTVCRLFILFTKPLFIQQ</sequence>
<organism evidence="3 4">
    <name type="scientific">Oncorhynchus mykiss</name>
    <name type="common">Rainbow trout</name>
    <name type="synonym">Salmo gairdneri</name>
    <dbReference type="NCBI Taxonomy" id="8022"/>
    <lineage>
        <taxon>Eukaryota</taxon>
        <taxon>Metazoa</taxon>
        <taxon>Chordata</taxon>
        <taxon>Craniata</taxon>
        <taxon>Vertebrata</taxon>
        <taxon>Euteleostomi</taxon>
        <taxon>Actinopterygii</taxon>
        <taxon>Neopterygii</taxon>
        <taxon>Teleostei</taxon>
        <taxon>Protacanthopterygii</taxon>
        <taxon>Salmoniformes</taxon>
        <taxon>Salmonidae</taxon>
        <taxon>Salmoninae</taxon>
        <taxon>Oncorhynchus</taxon>
    </lineage>
</organism>
<evidence type="ECO:0000313" key="3">
    <source>
        <dbReference type="EMBL" id="CDR00155.1"/>
    </source>
</evidence>
<evidence type="ECO:0000259" key="2">
    <source>
        <dbReference type="PROSITE" id="PS50001"/>
    </source>
</evidence>
<dbReference type="Pfam" id="PF00017">
    <property type="entry name" value="SH2"/>
    <property type="match status" value="1"/>
</dbReference>
<evidence type="ECO:0000313" key="4">
    <source>
        <dbReference type="Proteomes" id="UP000193380"/>
    </source>
</evidence>
<proteinExistence type="predicted"/>
<keyword evidence="1" id="KW-0727">SH2 domain</keyword>